<feature type="domain" description="GFO/IDH/MocA-like oxidoreductase" evidence="4">
    <location>
        <begin position="131"/>
        <end position="250"/>
    </location>
</feature>
<name>A0ABR1H238_9HYPO</name>
<evidence type="ECO:0000259" key="4">
    <source>
        <dbReference type="Pfam" id="PF22725"/>
    </source>
</evidence>
<evidence type="ECO:0008006" key="7">
    <source>
        <dbReference type="Google" id="ProtNLM"/>
    </source>
</evidence>
<evidence type="ECO:0000313" key="6">
    <source>
        <dbReference type="Proteomes" id="UP001498476"/>
    </source>
</evidence>
<dbReference type="InterPro" id="IPR000683">
    <property type="entry name" value="Gfo/Idh/MocA-like_OxRdtase_N"/>
</dbReference>
<proteinExistence type="inferred from homology"/>
<keyword evidence="6" id="KW-1185">Reference proteome</keyword>
<feature type="domain" description="Gfo/Idh/MocA-like oxidoreductase N-terminal" evidence="3">
    <location>
        <begin position="7"/>
        <end position="121"/>
    </location>
</feature>
<dbReference type="InterPro" id="IPR051317">
    <property type="entry name" value="Gfo/Idh/MocA_oxidoreduct"/>
</dbReference>
<dbReference type="SUPFAM" id="SSF51735">
    <property type="entry name" value="NAD(P)-binding Rossmann-fold domains"/>
    <property type="match status" value="1"/>
</dbReference>
<dbReference type="PANTHER" id="PTHR43708:SF5">
    <property type="entry name" value="CONSERVED EXPRESSED OXIDOREDUCTASE (EUROFUNG)-RELATED"/>
    <property type="match status" value="1"/>
</dbReference>
<dbReference type="EMBL" id="JAZAVJ010000088">
    <property type="protein sequence ID" value="KAK7415170.1"/>
    <property type="molecule type" value="Genomic_DNA"/>
</dbReference>
<reference evidence="5 6" key="1">
    <citation type="journal article" date="2025" name="Microbiol. Resour. Announc.">
        <title>Draft genome sequences for Neonectria magnoliae and Neonectria punicea, canker pathogens of Liriodendron tulipifera and Acer saccharum in West Virginia.</title>
        <authorList>
            <person name="Petronek H.M."/>
            <person name="Kasson M.T."/>
            <person name="Metheny A.M."/>
            <person name="Stauder C.M."/>
            <person name="Lovett B."/>
            <person name="Lynch S.C."/>
            <person name="Garnas J.R."/>
            <person name="Kasson L.R."/>
            <person name="Stajich J.E."/>
        </authorList>
    </citation>
    <scope>NUCLEOTIDE SEQUENCE [LARGE SCALE GENOMIC DNA]</scope>
    <source>
        <strain evidence="5 6">NRRL 64653</strain>
    </source>
</reference>
<evidence type="ECO:0000256" key="1">
    <source>
        <dbReference type="ARBA" id="ARBA00010928"/>
    </source>
</evidence>
<dbReference type="InterPro" id="IPR036291">
    <property type="entry name" value="NAD(P)-bd_dom_sf"/>
</dbReference>
<dbReference type="Pfam" id="PF22725">
    <property type="entry name" value="GFO_IDH_MocA_C3"/>
    <property type="match status" value="1"/>
</dbReference>
<comment type="similarity">
    <text evidence="1">Belongs to the Gfo/Idh/MocA family.</text>
</comment>
<evidence type="ECO:0000256" key="2">
    <source>
        <dbReference type="ARBA" id="ARBA00023002"/>
    </source>
</evidence>
<organism evidence="5 6">
    <name type="scientific">Neonectria punicea</name>
    <dbReference type="NCBI Taxonomy" id="979145"/>
    <lineage>
        <taxon>Eukaryota</taxon>
        <taxon>Fungi</taxon>
        <taxon>Dikarya</taxon>
        <taxon>Ascomycota</taxon>
        <taxon>Pezizomycotina</taxon>
        <taxon>Sordariomycetes</taxon>
        <taxon>Hypocreomycetidae</taxon>
        <taxon>Hypocreales</taxon>
        <taxon>Nectriaceae</taxon>
        <taxon>Neonectria</taxon>
    </lineage>
</organism>
<comment type="caution">
    <text evidence="5">The sequence shown here is derived from an EMBL/GenBank/DDBJ whole genome shotgun (WGS) entry which is preliminary data.</text>
</comment>
<accession>A0ABR1H238</accession>
<dbReference type="Proteomes" id="UP001498476">
    <property type="component" value="Unassembled WGS sequence"/>
</dbReference>
<evidence type="ECO:0000259" key="3">
    <source>
        <dbReference type="Pfam" id="PF01408"/>
    </source>
</evidence>
<gene>
    <name evidence="5" type="ORF">QQX98_006114</name>
</gene>
<dbReference type="Pfam" id="PF01408">
    <property type="entry name" value="GFO_IDH_MocA"/>
    <property type="match status" value="1"/>
</dbReference>
<dbReference type="PANTHER" id="PTHR43708">
    <property type="entry name" value="CONSERVED EXPRESSED OXIDOREDUCTASE (EUROFUNG)"/>
    <property type="match status" value="1"/>
</dbReference>
<protein>
    <recommendedName>
        <fullName evidence="7">Oxidoreductase</fullName>
    </recommendedName>
</protein>
<keyword evidence="2" id="KW-0560">Oxidoreductase</keyword>
<sequence>MASNVYKAGIIGYGTSANVFHIPFLTASPSFKVHGIVQRSGDTAKEAHPESVIYRSADELLHDKDIDLVVLCTPVETHFAMAQRALNAGKHVVVEKPFCPTSEECDQLIELAKSQRKLLTVFQNRRWDVEFLTLQKVIAEGHLGRVLEFSSHYDLYLKDLPGFWPSMVTQPGGGLLYGLGTHIIDQALVLFGLPSKITGILQSQHATGMDDAFTVLFQYANGVLVTLKSSLLSAENEQLRFWIRGDRGSYKKHHIDPQEPQINAGMKLDDPEFGKEDESKFGVLNVGAEPDPEAAQARFESGKLNKSVYPNVTPQTYLKFYELLAAAMDGKGEVPVKPEDARNGIRLVELAKASFEQGVTLSVRLIGNDVGECNFQ</sequence>
<dbReference type="Gene3D" id="3.40.50.720">
    <property type="entry name" value="NAD(P)-binding Rossmann-like Domain"/>
    <property type="match status" value="1"/>
</dbReference>
<evidence type="ECO:0000313" key="5">
    <source>
        <dbReference type="EMBL" id="KAK7415170.1"/>
    </source>
</evidence>
<dbReference type="Gene3D" id="3.30.360.10">
    <property type="entry name" value="Dihydrodipicolinate Reductase, domain 2"/>
    <property type="match status" value="1"/>
</dbReference>
<dbReference type="InterPro" id="IPR055170">
    <property type="entry name" value="GFO_IDH_MocA-like_dom"/>
</dbReference>